<protein>
    <submittedName>
        <fullName evidence="1">Putative secreted protein</fullName>
    </submittedName>
</protein>
<dbReference type="AlphaFoldDB" id="A0A2M4CC82"/>
<evidence type="ECO:0000313" key="1">
    <source>
        <dbReference type="EMBL" id="MBW62835.1"/>
    </source>
</evidence>
<proteinExistence type="predicted"/>
<accession>A0A2M4CC82</accession>
<dbReference type="EMBL" id="GGFJ01013694">
    <property type="protein sequence ID" value="MBW62835.1"/>
    <property type="molecule type" value="Transcribed_RNA"/>
</dbReference>
<organism evidence="1">
    <name type="scientific">Anopheles marajoara</name>
    <dbReference type="NCBI Taxonomy" id="58244"/>
    <lineage>
        <taxon>Eukaryota</taxon>
        <taxon>Metazoa</taxon>
        <taxon>Ecdysozoa</taxon>
        <taxon>Arthropoda</taxon>
        <taxon>Hexapoda</taxon>
        <taxon>Insecta</taxon>
        <taxon>Pterygota</taxon>
        <taxon>Neoptera</taxon>
        <taxon>Endopterygota</taxon>
        <taxon>Diptera</taxon>
        <taxon>Nematocera</taxon>
        <taxon>Culicoidea</taxon>
        <taxon>Culicidae</taxon>
        <taxon>Anophelinae</taxon>
        <taxon>Anopheles</taxon>
    </lineage>
</organism>
<sequence length="79" mass="8871">MAISALCCCLSRSVHPGMVDSPPATVPLPKHSRSARLFPPQPADSFCCSIARTTRMRKKKKKSLTTMNCSRRYSRSYYC</sequence>
<name>A0A2M4CC82_9DIPT</name>
<reference evidence="1" key="1">
    <citation type="submission" date="2018-01" db="EMBL/GenBank/DDBJ databases">
        <title>An insight into the sialome of Amazonian anophelines.</title>
        <authorList>
            <person name="Ribeiro J.M."/>
            <person name="Scarpassa V."/>
            <person name="Calvo E."/>
        </authorList>
    </citation>
    <scope>NUCLEOTIDE SEQUENCE</scope>
    <source>
        <tissue evidence="1">Salivary glands</tissue>
    </source>
</reference>